<dbReference type="Gene3D" id="1.10.3290.10">
    <property type="entry name" value="Fido-like domain"/>
    <property type="match status" value="1"/>
</dbReference>
<dbReference type="HOGENOM" id="CLU_042149_0_0_6"/>
<reference evidence="4 5" key="1">
    <citation type="journal article" date="2012" name="J. Bacteriol.">
        <title>Complete genome sequences of Methylophaga sp. strain JAM1 and Methylophaga sp. strain JAM7.</title>
        <authorList>
            <person name="Villeneuve C."/>
            <person name="Martineau C."/>
            <person name="Mauffrey F."/>
            <person name="Villemur R."/>
        </authorList>
    </citation>
    <scope>NUCLEOTIDE SEQUENCE [LARGE SCALE GENOMIC DNA]</scope>
    <source>
        <strain evidence="4 5">JAM1</strain>
    </source>
</reference>
<gene>
    <name evidence="4" type="ordered locus">Q7A_193</name>
</gene>
<evidence type="ECO:0000313" key="4">
    <source>
        <dbReference type="EMBL" id="AFI83052.1"/>
    </source>
</evidence>
<proteinExistence type="predicted"/>
<dbReference type="PROSITE" id="PS51459">
    <property type="entry name" value="FIDO"/>
    <property type="match status" value="1"/>
</dbReference>
<dbReference type="InterPro" id="IPR003812">
    <property type="entry name" value="Fido"/>
</dbReference>
<accession>I1XF83</accession>
<dbReference type="PANTHER" id="PTHR13504">
    <property type="entry name" value="FIDO DOMAIN-CONTAINING PROTEIN DDB_G0283145"/>
    <property type="match status" value="1"/>
</dbReference>
<reference evidence="4 5" key="2">
    <citation type="journal article" date="2013" name="Int. J. Syst. Evol. Microbiol.">
        <title>Methylophaga nitratireducenticrescens sp. nov. and Methylophaga frappieri sp. nov., isolated from the biofilm of the methanol-fed denitrification system treating the seawater at the Montreal Biodome.</title>
        <authorList>
            <person name="Villeneuve C."/>
            <person name="Martineau C."/>
            <person name="Mauffrey F."/>
            <person name="Villemur R."/>
        </authorList>
    </citation>
    <scope>NUCLEOTIDE SEQUENCE [LARGE SCALE GENOMIC DNA]</scope>
    <source>
        <strain evidence="4 5">JAM1</strain>
    </source>
</reference>
<keyword evidence="5" id="KW-1185">Reference proteome</keyword>
<dbReference type="OrthoDB" id="9807853at2"/>
<evidence type="ECO:0000256" key="1">
    <source>
        <dbReference type="PIRSR" id="PIRSR640198-1"/>
    </source>
</evidence>
<dbReference type="PANTHER" id="PTHR13504:SF38">
    <property type="entry name" value="FIDO DOMAIN-CONTAINING PROTEIN"/>
    <property type="match status" value="1"/>
</dbReference>
<dbReference type="PATRIC" id="fig|754476.3.peg.192"/>
<dbReference type="KEGG" id="mej:Q7A_193"/>
<dbReference type="AlphaFoldDB" id="I1XF83"/>
<dbReference type="InterPro" id="IPR040198">
    <property type="entry name" value="Fido_containing"/>
</dbReference>
<feature type="binding site" evidence="2">
    <location>
        <begin position="343"/>
        <end position="350"/>
    </location>
    <ligand>
        <name>ATP</name>
        <dbReference type="ChEBI" id="CHEBI:30616"/>
    </ligand>
</feature>
<sequence>MAQYNQYSGHQTLFHDFPVLEKGETYAGYAALIDGHKLTVPAPDSLSAISTKHRKVERSHWQLYTPRHKPDDTLQGHLTFALKYEGIDLAVLKALFNGIEPQEIVDFVKAEPTGAYSRRIWFLYEWLTDTQLDLDDATQGNFVPLLNDKHQYAATPHNSKRHRVRNNLPGTREFCPLIRRTEKLDQFIAMNLSQTAVDHIGKTHADLQSRAAAFLLLKDSKASYTIEGEKPAHNRIERWGRIIGEAGQRMLSVEELEYLQSIVIADNRFIRLGCRIEGGFVGDHDRTTGMPMPVHISARSEDLQSLLSGLLETYQRLTNSDYDAVLIATIIAFGFVFIHPFEDGNGRLHRYLFHHMLAEKSFAPKGLVFPVSAVILDRIDDYRLTLEHYSKHRLDLIEWRPTDKGNVEVLNDTIDLYRYFDATKQAEFLFECVEETVNKTLPEEVDYLTKYELLNSFIKIYIDMPDKLVDLLIRFLNQHQGQLSNRARSKEFSALTDNEVQAIENKYNEIFHVG</sequence>
<organism evidence="4 5">
    <name type="scientific">Methylophaga nitratireducenticrescens</name>
    <dbReference type="NCBI Taxonomy" id="754476"/>
    <lineage>
        <taxon>Bacteria</taxon>
        <taxon>Pseudomonadati</taxon>
        <taxon>Pseudomonadota</taxon>
        <taxon>Gammaproteobacteria</taxon>
        <taxon>Thiotrichales</taxon>
        <taxon>Piscirickettsiaceae</taxon>
        <taxon>Methylophaga</taxon>
    </lineage>
</organism>
<dbReference type="GO" id="GO:0005524">
    <property type="term" value="F:ATP binding"/>
    <property type="evidence" value="ECO:0007669"/>
    <property type="project" value="UniProtKB-KW"/>
</dbReference>
<dbReference type="STRING" id="754476.Q7A_193"/>
<dbReference type="EMBL" id="CP003390">
    <property type="protein sequence ID" value="AFI83052.1"/>
    <property type="molecule type" value="Genomic_DNA"/>
</dbReference>
<keyword evidence="2" id="KW-0547">Nucleotide-binding</keyword>
<dbReference type="eggNOG" id="COG3177">
    <property type="taxonomic scope" value="Bacteria"/>
</dbReference>
<dbReference type="SUPFAM" id="SSF140931">
    <property type="entry name" value="Fic-like"/>
    <property type="match status" value="1"/>
</dbReference>
<dbReference type="InterPro" id="IPR036597">
    <property type="entry name" value="Fido-like_dom_sf"/>
</dbReference>
<name>I1XF83_METNJ</name>
<dbReference type="RefSeq" id="WP_014705428.1">
    <property type="nucleotide sequence ID" value="NC_017857.3"/>
</dbReference>
<dbReference type="Pfam" id="PF02661">
    <property type="entry name" value="Fic"/>
    <property type="match status" value="1"/>
</dbReference>
<evidence type="ECO:0000313" key="5">
    <source>
        <dbReference type="Proteomes" id="UP000009144"/>
    </source>
</evidence>
<protein>
    <submittedName>
        <fullName evidence="4">Filamentation induced by cAMP protein Fic</fullName>
    </submittedName>
</protein>
<dbReference type="Proteomes" id="UP000009144">
    <property type="component" value="Chromosome"/>
</dbReference>
<feature type="active site" evidence="1">
    <location>
        <position position="339"/>
    </location>
</feature>
<feature type="domain" description="Fido" evidence="3">
    <location>
        <begin position="251"/>
        <end position="402"/>
    </location>
</feature>
<evidence type="ECO:0000259" key="3">
    <source>
        <dbReference type="PROSITE" id="PS51459"/>
    </source>
</evidence>
<keyword evidence="2" id="KW-0067">ATP-binding</keyword>
<evidence type="ECO:0000256" key="2">
    <source>
        <dbReference type="PIRSR" id="PIRSR640198-2"/>
    </source>
</evidence>